<keyword evidence="6" id="KW-1185">Reference proteome</keyword>
<dbReference type="KEGG" id="gbn:GEOBRER4_32650"/>
<dbReference type="Pfam" id="PF00005">
    <property type="entry name" value="ABC_tran"/>
    <property type="match status" value="1"/>
</dbReference>
<evidence type="ECO:0000256" key="2">
    <source>
        <dbReference type="ARBA" id="ARBA00022741"/>
    </source>
</evidence>
<dbReference type="GO" id="GO:0043190">
    <property type="term" value="C:ATP-binding cassette (ABC) transporter complex"/>
    <property type="evidence" value="ECO:0007669"/>
    <property type="project" value="InterPro"/>
</dbReference>
<dbReference type="InterPro" id="IPR017871">
    <property type="entry name" value="ABC_transporter-like_CS"/>
</dbReference>
<dbReference type="GO" id="GO:0016887">
    <property type="term" value="F:ATP hydrolysis activity"/>
    <property type="evidence" value="ECO:0007669"/>
    <property type="project" value="InterPro"/>
</dbReference>
<evidence type="ECO:0000256" key="3">
    <source>
        <dbReference type="ARBA" id="ARBA00022840"/>
    </source>
</evidence>
<dbReference type="RefSeq" id="WP_185243209.1">
    <property type="nucleotide sequence ID" value="NZ_AP023213.1"/>
</dbReference>
<dbReference type="FunFam" id="3.40.50.300:FF:000151">
    <property type="entry name" value="Lipopolysaccharide ABC transporter ATP-binding protein"/>
    <property type="match status" value="1"/>
</dbReference>
<dbReference type="AlphaFoldDB" id="A0A6S6MAM2"/>
<dbReference type="Proteomes" id="UP000515472">
    <property type="component" value="Chromosome"/>
</dbReference>
<dbReference type="GO" id="GO:0055085">
    <property type="term" value="P:transmembrane transport"/>
    <property type="evidence" value="ECO:0007669"/>
    <property type="project" value="InterPro"/>
</dbReference>
<dbReference type="NCBIfam" id="TIGR04406">
    <property type="entry name" value="LPS_export_lptB"/>
    <property type="match status" value="1"/>
</dbReference>
<evidence type="ECO:0000259" key="4">
    <source>
        <dbReference type="PROSITE" id="PS50893"/>
    </source>
</evidence>
<dbReference type="SUPFAM" id="SSF52540">
    <property type="entry name" value="P-loop containing nucleoside triphosphate hydrolases"/>
    <property type="match status" value="1"/>
</dbReference>
<proteinExistence type="predicted"/>
<dbReference type="InterPro" id="IPR030921">
    <property type="entry name" value="LPS_export_LptB"/>
</dbReference>
<dbReference type="InterPro" id="IPR027417">
    <property type="entry name" value="P-loop_NTPase"/>
</dbReference>
<keyword evidence="3 5" id="KW-0067">ATP-binding</keyword>
<dbReference type="InterPro" id="IPR051120">
    <property type="entry name" value="ABC_AA/LPS_Transport"/>
</dbReference>
<dbReference type="Gene3D" id="3.40.50.300">
    <property type="entry name" value="P-loop containing nucleotide triphosphate hydrolases"/>
    <property type="match status" value="1"/>
</dbReference>
<reference evidence="5 6" key="1">
    <citation type="submission" date="2020-06" db="EMBL/GenBank/DDBJ databases">
        <title>Interaction of electrochemicaly active bacteria, Geobacter bremensis R4 on different carbon anode.</title>
        <authorList>
            <person name="Meng L."/>
            <person name="Yoshida N."/>
        </authorList>
    </citation>
    <scope>NUCLEOTIDE SEQUENCE [LARGE SCALE GENOMIC DNA]</scope>
    <source>
        <strain evidence="5 6">R4</strain>
    </source>
</reference>
<evidence type="ECO:0000313" key="6">
    <source>
        <dbReference type="Proteomes" id="UP000515472"/>
    </source>
</evidence>
<dbReference type="PANTHER" id="PTHR45772:SF10">
    <property type="entry name" value="LIPOPOLYSACCHARIDE EXPORT SYSTEM ATP-BINDING PROTEIN LPTB"/>
    <property type="match status" value="1"/>
</dbReference>
<dbReference type="EMBL" id="AP023213">
    <property type="protein sequence ID" value="BCG48515.1"/>
    <property type="molecule type" value="Genomic_DNA"/>
</dbReference>
<protein>
    <submittedName>
        <fullName evidence="5">Lipopolysaccharide ABC transporter, ATP-binding protein LptB</fullName>
    </submittedName>
</protein>
<keyword evidence="1" id="KW-0813">Transport</keyword>
<dbReference type="GO" id="GO:0005524">
    <property type="term" value="F:ATP binding"/>
    <property type="evidence" value="ECO:0007669"/>
    <property type="project" value="UniProtKB-KW"/>
</dbReference>
<evidence type="ECO:0000256" key="1">
    <source>
        <dbReference type="ARBA" id="ARBA00022448"/>
    </source>
</evidence>
<dbReference type="PROSITE" id="PS00211">
    <property type="entry name" value="ABC_TRANSPORTER_1"/>
    <property type="match status" value="1"/>
</dbReference>
<dbReference type="PANTHER" id="PTHR45772">
    <property type="entry name" value="CONSERVED COMPONENT OF ABC TRANSPORTER FOR NATURAL AMINO ACIDS-RELATED"/>
    <property type="match status" value="1"/>
</dbReference>
<sequence length="245" mass="27054">MSAQNRSTLCTKGLEKGFNKRKVVRGVDLEVSSGEVVGLLGPNGAGKTTTFYMVVGLCRPDQGEVMLDGEPITVLPMYQRARRGISYLPQEPSVFRRLSVRDNLMAVLETMDLEEVRRKERVEELLGEFRIEHIAGSKGYALSGGERRRVEIARALATDPAFILLDEPFAGIDPIAVIDIQSIITTLKDKGLGVLISDHNVRETLGVCDKAYIMSAGEVLECGDPVQISQSKKAREIYLGEKFRL</sequence>
<name>A0A6S6MAM2_9BACT</name>
<accession>A0A6S6MAM2</accession>
<feature type="domain" description="ABC transporter" evidence="4">
    <location>
        <begin position="9"/>
        <end position="241"/>
    </location>
</feature>
<evidence type="ECO:0000313" key="5">
    <source>
        <dbReference type="EMBL" id="BCG48515.1"/>
    </source>
</evidence>
<dbReference type="InterPro" id="IPR003439">
    <property type="entry name" value="ABC_transporter-like_ATP-bd"/>
</dbReference>
<dbReference type="PROSITE" id="PS50893">
    <property type="entry name" value="ABC_TRANSPORTER_2"/>
    <property type="match status" value="1"/>
</dbReference>
<dbReference type="CDD" id="cd03218">
    <property type="entry name" value="ABC_YhbG"/>
    <property type="match status" value="1"/>
</dbReference>
<keyword evidence="2" id="KW-0547">Nucleotide-binding</keyword>
<dbReference type="InterPro" id="IPR003593">
    <property type="entry name" value="AAA+_ATPase"/>
</dbReference>
<gene>
    <name evidence="5" type="ORF">GEOBRER4_n3410</name>
</gene>
<dbReference type="SMART" id="SM00382">
    <property type="entry name" value="AAA"/>
    <property type="match status" value="1"/>
</dbReference>
<organism evidence="5 6">
    <name type="scientific">Citrifermentans bremense</name>
    <dbReference type="NCBI Taxonomy" id="60035"/>
    <lineage>
        <taxon>Bacteria</taxon>
        <taxon>Pseudomonadati</taxon>
        <taxon>Thermodesulfobacteriota</taxon>
        <taxon>Desulfuromonadia</taxon>
        <taxon>Geobacterales</taxon>
        <taxon>Geobacteraceae</taxon>
        <taxon>Citrifermentans</taxon>
    </lineage>
</organism>